<dbReference type="Proteomes" id="UP000695000">
    <property type="component" value="Unplaced"/>
</dbReference>
<comment type="similarity">
    <text evidence="4">Belongs to the CDC42SE/SPEC family.</text>
</comment>
<protein>
    <submittedName>
        <fullName evidence="20">Neural Wiskott-Aldrich syndrome protein-like isoform X1</fullName>
    </submittedName>
</protein>
<evidence type="ECO:0000259" key="17">
    <source>
        <dbReference type="PROSITE" id="PS50229"/>
    </source>
</evidence>
<evidence type="ECO:0000256" key="11">
    <source>
        <dbReference type="ARBA" id="ARBA00023139"/>
    </source>
</evidence>
<dbReference type="InterPro" id="IPR011026">
    <property type="entry name" value="WAS_C"/>
</dbReference>
<keyword evidence="12" id="KW-0206">Cytoskeleton</keyword>
<dbReference type="SMART" id="SM00285">
    <property type="entry name" value="PBD"/>
    <property type="match status" value="1"/>
</dbReference>
<feature type="compositionally biased region" description="Pro residues" evidence="15">
    <location>
        <begin position="327"/>
        <end position="361"/>
    </location>
</feature>
<evidence type="ECO:0000256" key="3">
    <source>
        <dbReference type="ARBA" id="ARBA00004245"/>
    </source>
</evidence>
<dbReference type="InterPro" id="IPR033927">
    <property type="entry name" value="WASPfam_EVH1"/>
</dbReference>
<dbReference type="Pfam" id="PF00786">
    <property type="entry name" value="PBD"/>
    <property type="match status" value="1"/>
</dbReference>
<evidence type="ECO:0000256" key="6">
    <source>
        <dbReference type="ARBA" id="ARBA00022490"/>
    </source>
</evidence>
<dbReference type="RefSeq" id="XP_017786792.1">
    <property type="nucleotide sequence ID" value="XM_017931303.1"/>
</dbReference>
<evidence type="ECO:0000256" key="4">
    <source>
        <dbReference type="ARBA" id="ARBA00005720"/>
    </source>
</evidence>
<evidence type="ECO:0000259" key="18">
    <source>
        <dbReference type="PROSITE" id="PS51082"/>
    </source>
</evidence>
<evidence type="ECO:0000256" key="12">
    <source>
        <dbReference type="ARBA" id="ARBA00023212"/>
    </source>
</evidence>
<evidence type="ECO:0000256" key="9">
    <source>
        <dbReference type="ARBA" id="ARBA00022960"/>
    </source>
</evidence>
<evidence type="ECO:0000256" key="10">
    <source>
        <dbReference type="ARBA" id="ARBA00023136"/>
    </source>
</evidence>
<evidence type="ECO:0000259" key="16">
    <source>
        <dbReference type="PROSITE" id="PS50108"/>
    </source>
</evidence>
<accession>A0ABM1NIZ2</accession>
<keyword evidence="14" id="KW-0449">Lipoprotein</keyword>
<dbReference type="PANTHER" id="PTHR13502">
    <property type="entry name" value="CDC42 SMALL EFFECTOR PROTEIN HOMOLOG"/>
    <property type="match status" value="1"/>
</dbReference>
<dbReference type="SMART" id="SM00246">
    <property type="entry name" value="WH2"/>
    <property type="match status" value="2"/>
</dbReference>
<evidence type="ECO:0000256" key="1">
    <source>
        <dbReference type="ARBA" id="ARBA00004123"/>
    </source>
</evidence>
<name>A0ABM1NIZ2_NICVS</name>
<feature type="domain" description="WH2" evidence="18">
    <location>
        <begin position="369"/>
        <end position="386"/>
    </location>
</feature>
<feature type="region of interest" description="Disordered" evidence="15">
    <location>
        <begin position="265"/>
        <end position="368"/>
    </location>
</feature>
<reference evidence="20" key="1">
    <citation type="submission" date="2025-08" db="UniProtKB">
        <authorList>
            <consortium name="RefSeq"/>
        </authorList>
    </citation>
    <scope>IDENTIFICATION</scope>
    <source>
        <tissue evidence="20">Whole Larva</tissue>
    </source>
</reference>
<keyword evidence="9" id="KW-0133">Cell shape</keyword>
<keyword evidence="11" id="KW-0564">Palmitate</keyword>
<keyword evidence="7" id="KW-0597">Phosphoprotein</keyword>
<dbReference type="CDD" id="cd00132">
    <property type="entry name" value="CRIB"/>
    <property type="match status" value="1"/>
</dbReference>
<dbReference type="InterPro" id="IPR011993">
    <property type="entry name" value="PH-like_dom_sf"/>
</dbReference>
<dbReference type="PROSITE" id="PS50108">
    <property type="entry name" value="CRIB"/>
    <property type="match status" value="1"/>
</dbReference>
<dbReference type="Pfam" id="PF00568">
    <property type="entry name" value="WH1"/>
    <property type="match status" value="1"/>
</dbReference>
<evidence type="ECO:0000256" key="8">
    <source>
        <dbReference type="ARBA" id="ARBA00022737"/>
    </source>
</evidence>
<dbReference type="Gene3D" id="2.30.29.30">
    <property type="entry name" value="Pleckstrin-homology domain (PH domain)/Phosphotyrosine-binding domain (PTB)"/>
    <property type="match status" value="1"/>
</dbReference>
<keyword evidence="13" id="KW-0539">Nucleus</keyword>
<keyword evidence="5" id="KW-1003">Cell membrane</keyword>
<dbReference type="InterPro" id="IPR039056">
    <property type="entry name" value="SPEC"/>
</dbReference>
<dbReference type="SUPFAM" id="SSF50729">
    <property type="entry name" value="PH domain-like"/>
    <property type="match status" value="1"/>
</dbReference>
<dbReference type="InterPro" id="IPR003124">
    <property type="entry name" value="WH2_dom"/>
</dbReference>
<dbReference type="InterPro" id="IPR000697">
    <property type="entry name" value="WH1/EVH1_dom"/>
</dbReference>
<feature type="compositionally biased region" description="Acidic residues" evidence="15">
    <location>
        <begin position="455"/>
        <end position="472"/>
    </location>
</feature>
<evidence type="ECO:0000256" key="15">
    <source>
        <dbReference type="SAM" id="MobiDB-lite"/>
    </source>
</evidence>
<dbReference type="InterPro" id="IPR000095">
    <property type="entry name" value="CRIB_dom"/>
</dbReference>
<evidence type="ECO:0000256" key="5">
    <source>
        <dbReference type="ARBA" id="ARBA00022475"/>
    </source>
</evidence>
<feature type="region of interest" description="Disordered" evidence="15">
    <location>
        <begin position="448"/>
        <end position="472"/>
    </location>
</feature>
<evidence type="ECO:0000256" key="7">
    <source>
        <dbReference type="ARBA" id="ARBA00022553"/>
    </source>
</evidence>
<keyword evidence="10" id="KW-0472">Membrane</keyword>
<dbReference type="Gene3D" id="6.10.280.150">
    <property type="match status" value="1"/>
</dbReference>
<dbReference type="InterPro" id="IPR036936">
    <property type="entry name" value="CRIB_dom_sf"/>
</dbReference>
<organism evidence="19 20">
    <name type="scientific">Nicrophorus vespilloides</name>
    <name type="common">Boreal carrion beetle</name>
    <dbReference type="NCBI Taxonomy" id="110193"/>
    <lineage>
        <taxon>Eukaryota</taxon>
        <taxon>Metazoa</taxon>
        <taxon>Ecdysozoa</taxon>
        <taxon>Arthropoda</taxon>
        <taxon>Hexapoda</taxon>
        <taxon>Insecta</taxon>
        <taxon>Pterygota</taxon>
        <taxon>Neoptera</taxon>
        <taxon>Endopterygota</taxon>
        <taxon>Coleoptera</taxon>
        <taxon>Polyphaga</taxon>
        <taxon>Staphyliniformia</taxon>
        <taxon>Silphidae</taxon>
        <taxon>Nicrophorinae</taxon>
        <taxon>Nicrophorus</taxon>
    </lineage>
</organism>
<feature type="compositionally biased region" description="Pro residues" evidence="15">
    <location>
        <begin position="301"/>
        <end position="319"/>
    </location>
</feature>
<feature type="domain" description="WH1" evidence="17">
    <location>
        <begin position="27"/>
        <end position="137"/>
    </location>
</feature>
<dbReference type="PANTHER" id="PTHR13502:SF9">
    <property type="entry name" value="CRIB DOMAIN-CONTAINING PROTEIN"/>
    <property type="match status" value="1"/>
</dbReference>
<evidence type="ECO:0000313" key="20">
    <source>
        <dbReference type="RefSeq" id="XP_017786792.1"/>
    </source>
</evidence>
<feature type="compositionally biased region" description="Low complexity" evidence="15">
    <location>
        <begin position="290"/>
        <end position="300"/>
    </location>
</feature>
<dbReference type="PROSITE" id="PS51082">
    <property type="entry name" value="WH2"/>
    <property type="match status" value="2"/>
</dbReference>
<dbReference type="CDD" id="cd01205">
    <property type="entry name" value="EVH1_WASP-like"/>
    <property type="match status" value="1"/>
</dbReference>
<sequence length="472" mass="52411">MPQPSPPQESKFSNLLSVEENQQIVRLLGPRCLSLATTVVQLFETQPPMHAQWIKRETGVLCFIRDNSKKNYFFRLYCFKQYKMIWEQEMYNDMDYIAACAFWHTFEGDKCMVCFNFANESEAREMKTIVDSKIMAKRKRAEKKLKHNAINLSSGGGNGPIDEVQLRNNRNNNSQVISKYTDPAAKKAKRRRNITKADIGKPSEFRHISHVGWDPNKGFDVNSEDADLNNFLNKAGVSEIQLKDRETRQFIYDFIVANGGRDAVLEQESKTKKPPPPTPSPVPGPPVPPRGAARSSHNRAAPPPPPTNNQPPPRPPPATPKANNISIPPPPPGNAPPPPPPPPPAEVAFTPPMPPAPPPPTSLDIPTDGRSALLESIRGGTTLKPVEVDKKVDDARGDLLSEIRKGFQLKPANEREVKPISPAVEQQQQQSHVGNDLAAALSRALAERNRVIHPDDDDDSESSDSNDDEWDA</sequence>
<dbReference type="Pfam" id="PF02205">
    <property type="entry name" value="WH2"/>
    <property type="match status" value="2"/>
</dbReference>
<feature type="compositionally biased region" description="Pro residues" evidence="15">
    <location>
        <begin position="274"/>
        <end position="289"/>
    </location>
</feature>
<feature type="domain" description="CRIB" evidence="16">
    <location>
        <begin position="199"/>
        <end position="212"/>
    </location>
</feature>
<evidence type="ECO:0000256" key="2">
    <source>
        <dbReference type="ARBA" id="ARBA00004193"/>
    </source>
</evidence>
<comment type="subcellular location">
    <subcellularLocation>
        <location evidence="2">Cell membrane</location>
        <topology evidence="2">Lipid-anchor</topology>
    </subcellularLocation>
    <subcellularLocation>
        <location evidence="3">Cytoplasm</location>
        <location evidence="3">Cytoskeleton</location>
    </subcellularLocation>
    <subcellularLocation>
        <location evidence="1">Nucleus</location>
    </subcellularLocation>
</comment>
<keyword evidence="6" id="KW-0963">Cytoplasm</keyword>
<keyword evidence="19" id="KW-1185">Reference proteome</keyword>
<proteinExistence type="inferred from homology"/>
<feature type="domain" description="WH2" evidence="18">
    <location>
        <begin position="395"/>
        <end position="412"/>
    </location>
</feature>
<dbReference type="GeneID" id="108569667"/>
<evidence type="ECO:0000256" key="14">
    <source>
        <dbReference type="ARBA" id="ARBA00023288"/>
    </source>
</evidence>
<dbReference type="SUPFAM" id="SSF47912">
    <property type="entry name" value="Wiscott-Aldrich syndrome protein, WASP, C-terminal domain"/>
    <property type="match status" value="1"/>
</dbReference>
<evidence type="ECO:0000256" key="13">
    <source>
        <dbReference type="ARBA" id="ARBA00023242"/>
    </source>
</evidence>
<evidence type="ECO:0000313" key="19">
    <source>
        <dbReference type="Proteomes" id="UP000695000"/>
    </source>
</evidence>
<dbReference type="PROSITE" id="PS50229">
    <property type="entry name" value="WH1"/>
    <property type="match status" value="1"/>
</dbReference>
<gene>
    <name evidence="20" type="primary">LOC108569667</name>
</gene>
<keyword evidence="8" id="KW-0677">Repeat</keyword>
<dbReference type="SMART" id="SM00461">
    <property type="entry name" value="WH1"/>
    <property type="match status" value="1"/>
</dbReference>
<dbReference type="Gene3D" id="3.90.810.10">
    <property type="entry name" value="CRIB domain"/>
    <property type="match status" value="1"/>
</dbReference>